<gene>
    <name evidence="8" type="ORF">ABIQ69_14700</name>
</gene>
<feature type="domain" description="DUF6596" evidence="7">
    <location>
        <begin position="201"/>
        <end position="299"/>
    </location>
</feature>
<reference evidence="8" key="1">
    <citation type="submission" date="2024-05" db="EMBL/GenBank/DDBJ databases">
        <authorList>
            <person name="Yu L."/>
        </authorList>
    </citation>
    <scope>NUCLEOTIDE SEQUENCE</scope>
    <source>
        <strain evidence="8">G08B096</strain>
    </source>
</reference>
<evidence type="ECO:0000259" key="7">
    <source>
        <dbReference type="Pfam" id="PF20239"/>
    </source>
</evidence>
<dbReference type="Pfam" id="PF08281">
    <property type="entry name" value="Sigma70_r4_2"/>
    <property type="match status" value="1"/>
</dbReference>
<organism evidence="8">
    <name type="scientific">Agromyces sp. G08B096</name>
    <dbReference type="NCBI Taxonomy" id="3156399"/>
    <lineage>
        <taxon>Bacteria</taxon>
        <taxon>Bacillati</taxon>
        <taxon>Actinomycetota</taxon>
        <taxon>Actinomycetes</taxon>
        <taxon>Micrococcales</taxon>
        <taxon>Microbacteriaceae</taxon>
        <taxon>Agromyces</taxon>
    </lineage>
</organism>
<comment type="similarity">
    <text evidence="1">Belongs to the sigma-70 factor family. ECF subfamily.</text>
</comment>
<dbReference type="InterPro" id="IPR046531">
    <property type="entry name" value="DUF6596"/>
</dbReference>
<dbReference type="Pfam" id="PF04542">
    <property type="entry name" value="Sigma70_r2"/>
    <property type="match status" value="1"/>
</dbReference>
<protein>
    <submittedName>
        <fullName evidence="8">DUF6596 domain-containing protein</fullName>
    </submittedName>
</protein>
<dbReference type="GO" id="GO:0006352">
    <property type="term" value="P:DNA-templated transcription initiation"/>
    <property type="evidence" value="ECO:0007669"/>
    <property type="project" value="InterPro"/>
</dbReference>
<feature type="domain" description="RNA polymerase sigma-70 region 2" evidence="5">
    <location>
        <begin position="30"/>
        <end position="87"/>
    </location>
</feature>
<dbReference type="AlphaFoldDB" id="A0AAU7W6R4"/>
<dbReference type="Gene3D" id="1.10.1740.10">
    <property type="match status" value="1"/>
</dbReference>
<keyword evidence="2" id="KW-0805">Transcription regulation</keyword>
<dbReference type="GO" id="GO:0016987">
    <property type="term" value="F:sigma factor activity"/>
    <property type="evidence" value="ECO:0007669"/>
    <property type="project" value="UniProtKB-KW"/>
</dbReference>
<name>A0AAU7W6R4_9MICO</name>
<evidence type="ECO:0000256" key="1">
    <source>
        <dbReference type="ARBA" id="ARBA00010641"/>
    </source>
</evidence>
<evidence type="ECO:0000313" key="8">
    <source>
        <dbReference type="EMBL" id="XBX81851.1"/>
    </source>
</evidence>
<dbReference type="InterPro" id="IPR013325">
    <property type="entry name" value="RNA_pol_sigma_r2"/>
</dbReference>
<evidence type="ECO:0000256" key="2">
    <source>
        <dbReference type="ARBA" id="ARBA00023015"/>
    </source>
</evidence>
<keyword evidence="4" id="KW-0804">Transcription</keyword>
<dbReference type="PANTHER" id="PTHR47756:SF2">
    <property type="entry name" value="BLL6612 PROTEIN"/>
    <property type="match status" value="1"/>
</dbReference>
<dbReference type="RefSeq" id="WP_350347873.1">
    <property type="nucleotide sequence ID" value="NZ_CP158374.1"/>
</dbReference>
<dbReference type="PANTHER" id="PTHR47756">
    <property type="entry name" value="BLL6612 PROTEIN-RELATED"/>
    <property type="match status" value="1"/>
</dbReference>
<evidence type="ECO:0000256" key="3">
    <source>
        <dbReference type="ARBA" id="ARBA00023082"/>
    </source>
</evidence>
<dbReference type="InterPro" id="IPR013324">
    <property type="entry name" value="RNA_pol_sigma_r3/r4-like"/>
</dbReference>
<dbReference type="Pfam" id="PF20239">
    <property type="entry name" value="DUF6596"/>
    <property type="match status" value="1"/>
</dbReference>
<dbReference type="InterPro" id="IPR007627">
    <property type="entry name" value="RNA_pol_sigma70_r2"/>
</dbReference>
<sequence>MPNGTPPGPGLPPEVGAALRRAFEGEWARILATLIRVTGDWDVSEEAAAGAFERAAATWPRDGVPRTPGAWLTTTARNLALDRLRRAGVEAGKVRDWLADAEAEGRLSGPPDPADLVADAGEPLQDDRLRLVFTCAHPALPMPSRVALTLRTVGGLETAEIARAFFVAEPAMAQRIVRAKRKIAHAGIPYRVPSPADLPERLNGVLAVLYLIWNEGYLASSGDRLQRLDLAGEAIRLTRLVAGLLPAEEDVRSLLALMLLQHARADARTDERGDLVALEDQDRSAWQADELAEGLALLETLPATPAPRSPYRIQAEIQGVHARAADAAATDWPAIARWYDELHTVSPSPFVELNRAIARGLAHGPERGLHDLRELERTGRLAGYHLLPAALADLHRRAGEPGAAAAQYARAIALAPTAPERRYLERRLAALVD</sequence>
<dbReference type="SUPFAM" id="SSF88659">
    <property type="entry name" value="Sigma3 and sigma4 domains of RNA polymerase sigma factors"/>
    <property type="match status" value="1"/>
</dbReference>
<evidence type="ECO:0000259" key="6">
    <source>
        <dbReference type="Pfam" id="PF08281"/>
    </source>
</evidence>
<feature type="domain" description="RNA polymerase sigma factor 70 region 4 type 2" evidence="6">
    <location>
        <begin position="133"/>
        <end position="183"/>
    </location>
</feature>
<dbReference type="GO" id="GO:0003677">
    <property type="term" value="F:DNA binding"/>
    <property type="evidence" value="ECO:0007669"/>
    <property type="project" value="InterPro"/>
</dbReference>
<keyword evidence="3" id="KW-0731">Sigma factor</keyword>
<accession>A0AAU7W6R4</accession>
<dbReference type="InterPro" id="IPR013249">
    <property type="entry name" value="RNA_pol_sigma70_r4_t2"/>
</dbReference>
<dbReference type="EMBL" id="CP158374">
    <property type="protein sequence ID" value="XBX81851.1"/>
    <property type="molecule type" value="Genomic_DNA"/>
</dbReference>
<dbReference type="SUPFAM" id="SSF88946">
    <property type="entry name" value="Sigma2 domain of RNA polymerase sigma factors"/>
    <property type="match status" value="1"/>
</dbReference>
<proteinExistence type="inferred from homology"/>
<evidence type="ECO:0000256" key="4">
    <source>
        <dbReference type="ARBA" id="ARBA00023163"/>
    </source>
</evidence>
<evidence type="ECO:0000259" key="5">
    <source>
        <dbReference type="Pfam" id="PF04542"/>
    </source>
</evidence>